<keyword evidence="1" id="KW-0732">Signal</keyword>
<dbReference type="InterPro" id="IPR016047">
    <property type="entry name" value="M23ase_b-sheet_dom"/>
</dbReference>
<dbReference type="Gene3D" id="2.20.230.10">
    <property type="entry name" value="Resuscitation-promoting factor rpfb"/>
    <property type="match status" value="1"/>
</dbReference>
<dbReference type="SUPFAM" id="SSF51261">
    <property type="entry name" value="Duplicated hybrid motif"/>
    <property type="match status" value="1"/>
</dbReference>
<accession>A0AAW4W039</accession>
<dbReference type="GO" id="GO:0004222">
    <property type="term" value="F:metalloendopeptidase activity"/>
    <property type="evidence" value="ECO:0007669"/>
    <property type="project" value="TreeGrafter"/>
</dbReference>
<organism evidence="4 5">
    <name type="scientific">Agathobaculum butyriciproducens</name>
    <dbReference type="NCBI Taxonomy" id="1628085"/>
    <lineage>
        <taxon>Bacteria</taxon>
        <taxon>Bacillati</taxon>
        <taxon>Bacillota</taxon>
        <taxon>Clostridia</taxon>
        <taxon>Eubacteriales</taxon>
        <taxon>Butyricicoccaceae</taxon>
        <taxon>Agathobaculum</taxon>
    </lineage>
</organism>
<feature type="transmembrane region" description="Helical" evidence="2">
    <location>
        <begin position="6"/>
        <end position="26"/>
    </location>
</feature>
<keyword evidence="2" id="KW-0472">Membrane</keyword>
<dbReference type="PANTHER" id="PTHR21666:SF270">
    <property type="entry name" value="MUREIN HYDROLASE ACTIVATOR ENVC"/>
    <property type="match status" value="1"/>
</dbReference>
<dbReference type="Proteomes" id="UP001298753">
    <property type="component" value="Unassembled WGS sequence"/>
</dbReference>
<protein>
    <submittedName>
        <fullName evidence="4">Peptidoglycan DD-metalloendopeptidase family protein</fullName>
    </submittedName>
</protein>
<name>A0AAW4W039_9FIRM</name>
<dbReference type="InterPro" id="IPR050570">
    <property type="entry name" value="Cell_wall_metabolism_enzyme"/>
</dbReference>
<keyword evidence="5" id="KW-1185">Reference proteome</keyword>
<dbReference type="PROSITE" id="PS51109">
    <property type="entry name" value="G5"/>
    <property type="match status" value="1"/>
</dbReference>
<sequence>MRNLLSFVLGVISRLFYLLLRLILLLDRTICRIYDLPVWSRFAGVLRQAGRRRSVCALSVFGLLFLLPALLLTRPGTLLLADGQPLGVIEDSATLLNAVNAVESSASAVSGTDYYLPLRLQAKPVRTAAPLLTQEELEHNLITASGDLDTLAIISVDGRQTAIAADTDGAQAALDRIKAAYTTAADENVHFLQTVRVDKAVAPAALAETDSALYDTLSQCLDVTATRAVTYTEQIPFDTVTQENGNQDQTYRETVQQGCAGTAQVTAEIETVDGEERTRTILARTVLRQATDEIVEVGTRNVGIGTGEFVVPLNSYTFTSAFKYRWGRLHGGVDLAVDEGTPVYAADNGKVIVAEDSGNGYGSYIILDHQNGFKTLYGHNSQLLVSVGDVVGKGEKIALSGNTGNSTGPHLHFEVQVNDEKVDPTQYVQLS</sequence>
<proteinExistence type="predicted"/>
<reference evidence="4 5" key="1">
    <citation type="submission" date="2021-10" db="EMBL/GenBank/DDBJ databases">
        <title>Anaerobic single-cell dispensing facilitates the cultivation of human gut bacteria.</title>
        <authorList>
            <person name="Afrizal A."/>
        </authorList>
    </citation>
    <scope>NUCLEOTIDE SEQUENCE [LARGE SCALE GENOMIC DNA]</scope>
    <source>
        <strain evidence="4 5">CLA-AA-H270</strain>
    </source>
</reference>
<dbReference type="Pfam" id="PF07501">
    <property type="entry name" value="G5"/>
    <property type="match status" value="1"/>
</dbReference>
<dbReference type="EMBL" id="JAJEPX010000022">
    <property type="protein sequence ID" value="MCC2177097.1"/>
    <property type="molecule type" value="Genomic_DNA"/>
</dbReference>
<dbReference type="PANTHER" id="PTHR21666">
    <property type="entry name" value="PEPTIDASE-RELATED"/>
    <property type="match status" value="1"/>
</dbReference>
<evidence type="ECO:0000256" key="1">
    <source>
        <dbReference type="ARBA" id="ARBA00022729"/>
    </source>
</evidence>
<dbReference type="InterPro" id="IPR011098">
    <property type="entry name" value="G5_dom"/>
</dbReference>
<comment type="caution">
    <text evidence="4">The sequence shown here is derived from an EMBL/GenBank/DDBJ whole genome shotgun (WGS) entry which is preliminary data.</text>
</comment>
<dbReference type="AlphaFoldDB" id="A0AAW4W039"/>
<keyword evidence="2" id="KW-0812">Transmembrane</keyword>
<dbReference type="Gene3D" id="2.70.70.10">
    <property type="entry name" value="Glucose Permease (Domain IIA)"/>
    <property type="match status" value="1"/>
</dbReference>
<evidence type="ECO:0000313" key="5">
    <source>
        <dbReference type="Proteomes" id="UP001298753"/>
    </source>
</evidence>
<dbReference type="Pfam" id="PF01551">
    <property type="entry name" value="Peptidase_M23"/>
    <property type="match status" value="1"/>
</dbReference>
<keyword evidence="2" id="KW-1133">Transmembrane helix</keyword>
<evidence type="ECO:0000256" key="2">
    <source>
        <dbReference type="SAM" id="Phobius"/>
    </source>
</evidence>
<dbReference type="InterPro" id="IPR011055">
    <property type="entry name" value="Dup_hybrid_motif"/>
</dbReference>
<dbReference type="CDD" id="cd12797">
    <property type="entry name" value="M23_peptidase"/>
    <property type="match status" value="1"/>
</dbReference>
<gene>
    <name evidence="4" type="ORF">LKD22_08155</name>
</gene>
<dbReference type="SMART" id="SM01208">
    <property type="entry name" value="G5"/>
    <property type="match status" value="1"/>
</dbReference>
<evidence type="ECO:0000259" key="3">
    <source>
        <dbReference type="PROSITE" id="PS51109"/>
    </source>
</evidence>
<feature type="domain" description="G5" evidence="3">
    <location>
        <begin position="221"/>
        <end position="301"/>
    </location>
</feature>
<feature type="transmembrane region" description="Helical" evidence="2">
    <location>
        <begin position="55"/>
        <end position="72"/>
    </location>
</feature>
<evidence type="ECO:0000313" key="4">
    <source>
        <dbReference type="EMBL" id="MCC2177097.1"/>
    </source>
</evidence>